<feature type="compositionally biased region" description="Basic and acidic residues" evidence="6">
    <location>
        <begin position="235"/>
        <end position="245"/>
    </location>
</feature>
<evidence type="ECO:0000256" key="6">
    <source>
        <dbReference type="SAM" id="MobiDB-lite"/>
    </source>
</evidence>
<name>A0A0D2FCN1_9EURO</name>
<organism evidence="9 10">
    <name type="scientific">Exophiala xenobiotica</name>
    <dbReference type="NCBI Taxonomy" id="348802"/>
    <lineage>
        <taxon>Eukaryota</taxon>
        <taxon>Fungi</taxon>
        <taxon>Dikarya</taxon>
        <taxon>Ascomycota</taxon>
        <taxon>Pezizomycotina</taxon>
        <taxon>Eurotiomycetes</taxon>
        <taxon>Chaetothyriomycetidae</taxon>
        <taxon>Chaetothyriales</taxon>
        <taxon>Herpotrichiellaceae</taxon>
        <taxon>Exophiala</taxon>
    </lineage>
</organism>
<dbReference type="STRING" id="348802.A0A0D2FCN1"/>
<dbReference type="InterPro" id="IPR039163">
    <property type="entry name" value="EMC7"/>
</dbReference>
<dbReference type="EMBL" id="KN847318">
    <property type="protein sequence ID" value="KIW57834.1"/>
    <property type="molecule type" value="Genomic_DNA"/>
</dbReference>
<evidence type="ECO:0000313" key="10">
    <source>
        <dbReference type="Proteomes" id="UP000054342"/>
    </source>
</evidence>
<dbReference type="Pfam" id="PF09430">
    <property type="entry name" value="EMC7_beta-sandw"/>
    <property type="match status" value="1"/>
</dbReference>
<dbReference type="HOGENOM" id="CLU_073620_0_0_1"/>
<keyword evidence="2" id="KW-0812">Transmembrane</keyword>
<evidence type="ECO:0000256" key="2">
    <source>
        <dbReference type="ARBA" id="ARBA00022692"/>
    </source>
</evidence>
<feature type="signal peptide" evidence="7">
    <location>
        <begin position="1"/>
        <end position="20"/>
    </location>
</feature>
<sequence>MARTILILTALLQLLTSAAAATLRVQIPASNLLPNPNTLPASTHATLTSGTGEPLRAVLRKGNYFEFPDISTVGSHLLDIYSRDYVFAPYRIDVAPSSDSSSTVITGAWETFRGTKWDDRGVALVPAPTERLDMSAKVLSKKNFYEERQGFNPLSLLKNPMILMGVVALAFTFGMPKLMENMDPEMRAEYEDIQRKGPMSGLTSAMQGGGSGGPASNFDLASYLAGSSQSTGNDRGSEGIRERKR</sequence>
<evidence type="ECO:0000256" key="1">
    <source>
        <dbReference type="ARBA" id="ARBA00004167"/>
    </source>
</evidence>
<reference evidence="9 10" key="1">
    <citation type="submission" date="2015-01" db="EMBL/GenBank/DDBJ databases">
        <title>The Genome Sequence of Exophiala xenobiotica CBS118157.</title>
        <authorList>
            <consortium name="The Broad Institute Genomics Platform"/>
            <person name="Cuomo C."/>
            <person name="de Hoog S."/>
            <person name="Gorbushina A."/>
            <person name="Stielow B."/>
            <person name="Teixiera M."/>
            <person name="Abouelleil A."/>
            <person name="Chapman S.B."/>
            <person name="Priest M."/>
            <person name="Young S.K."/>
            <person name="Wortman J."/>
            <person name="Nusbaum C."/>
            <person name="Birren B."/>
        </authorList>
    </citation>
    <scope>NUCLEOTIDE SEQUENCE [LARGE SCALE GENOMIC DNA]</scope>
    <source>
        <strain evidence="9 10">CBS 118157</strain>
    </source>
</reference>
<feature type="chain" id="PRO_5002241817" description="ER membrane protein complex subunit 7 beta-sandwich domain-containing protein" evidence="7">
    <location>
        <begin position="21"/>
        <end position="245"/>
    </location>
</feature>
<dbReference type="PANTHER" id="PTHR13605">
    <property type="entry name" value="ER MEMBRANE PROTEIN COMPLEX SUBUNIT 7"/>
    <property type="match status" value="1"/>
</dbReference>
<feature type="region of interest" description="Disordered" evidence="6">
    <location>
        <begin position="198"/>
        <end position="245"/>
    </location>
</feature>
<dbReference type="Proteomes" id="UP000054342">
    <property type="component" value="Unassembled WGS sequence"/>
</dbReference>
<protein>
    <recommendedName>
        <fullName evidence="8">ER membrane protein complex subunit 7 beta-sandwich domain-containing protein</fullName>
    </recommendedName>
</protein>
<evidence type="ECO:0000256" key="3">
    <source>
        <dbReference type="ARBA" id="ARBA00022729"/>
    </source>
</evidence>
<keyword evidence="10" id="KW-1185">Reference proteome</keyword>
<evidence type="ECO:0000256" key="7">
    <source>
        <dbReference type="SAM" id="SignalP"/>
    </source>
</evidence>
<evidence type="ECO:0000256" key="4">
    <source>
        <dbReference type="ARBA" id="ARBA00022989"/>
    </source>
</evidence>
<dbReference type="InterPro" id="IPR019008">
    <property type="entry name" value="Beta_sandwich_EMC7"/>
</dbReference>
<gene>
    <name evidence="9" type="ORF">PV05_02391</name>
</gene>
<evidence type="ECO:0000256" key="5">
    <source>
        <dbReference type="ARBA" id="ARBA00023136"/>
    </source>
</evidence>
<dbReference type="AlphaFoldDB" id="A0A0D2FCN1"/>
<dbReference type="GeneID" id="25324299"/>
<keyword evidence="4" id="KW-1133">Transmembrane helix</keyword>
<proteinExistence type="predicted"/>
<accession>A0A0D2FCN1</accession>
<comment type="subcellular location">
    <subcellularLocation>
        <location evidence="1">Membrane</location>
        <topology evidence="1">Single-pass membrane protein</topology>
    </subcellularLocation>
</comment>
<dbReference type="PANTHER" id="PTHR13605:SF4">
    <property type="entry name" value="ER MEMBRANE PROTEIN COMPLEX SUBUNIT 7"/>
    <property type="match status" value="1"/>
</dbReference>
<feature type="compositionally biased region" description="Polar residues" evidence="6">
    <location>
        <begin position="225"/>
        <end position="234"/>
    </location>
</feature>
<evidence type="ECO:0000259" key="8">
    <source>
        <dbReference type="Pfam" id="PF09430"/>
    </source>
</evidence>
<dbReference type="RefSeq" id="XP_013318418.1">
    <property type="nucleotide sequence ID" value="XM_013462964.1"/>
</dbReference>
<keyword evidence="3 7" id="KW-0732">Signal</keyword>
<keyword evidence="5" id="KW-0472">Membrane</keyword>
<dbReference type="OrthoDB" id="27095at2759"/>
<evidence type="ECO:0000313" key="9">
    <source>
        <dbReference type="EMBL" id="KIW57834.1"/>
    </source>
</evidence>
<feature type="domain" description="ER membrane protein complex subunit 7 beta-sandwich" evidence="8">
    <location>
        <begin position="34"/>
        <end position="164"/>
    </location>
</feature>
<dbReference type="GO" id="GO:0072546">
    <property type="term" value="C:EMC complex"/>
    <property type="evidence" value="ECO:0007669"/>
    <property type="project" value="TreeGrafter"/>
</dbReference>